<accession>A0AAD5K8A8</accession>
<dbReference type="PANTHER" id="PTHR13060:SF0">
    <property type="entry name" value="PROTEIN ECDYSONELESS HOMOLOG"/>
    <property type="match status" value="1"/>
</dbReference>
<organism evidence="2 3">
    <name type="scientific">Phascolomyces articulosus</name>
    <dbReference type="NCBI Taxonomy" id="60185"/>
    <lineage>
        <taxon>Eukaryota</taxon>
        <taxon>Fungi</taxon>
        <taxon>Fungi incertae sedis</taxon>
        <taxon>Mucoromycota</taxon>
        <taxon>Mucoromycotina</taxon>
        <taxon>Mucoromycetes</taxon>
        <taxon>Mucorales</taxon>
        <taxon>Lichtheimiaceae</taxon>
        <taxon>Phascolomyces</taxon>
    </lineage>
</organism>
<reference evidence="2" key="2">
    <citation type="submission" date="2023-02" db="EMBL/GenBank/DDBJ databases">
        <authorList>
            <consortium name="DOE Joint Genome Institute"/>
            <person name="Mondo S.J."/>
            <person name="Chang Y."/>
            <person name="Wang Y."/>
            <person name="Ahrendt S."/>
            <person name="Andreopoulos W."/>
            <person name="Barry K."/>
            <person name="Beard J."/>
            <person name="Benny G.L."/>
            <person name="Blankenship S."/>
            <person name="Bonito G."/>
            <person name="Cuomo C."/>
            <person name="Desiro A."/>
            <person name="Gervers K.A."/>
            <person name="Hundley H."/>
            <person name="Kuo A."/>
            <person name="LaButti K."/>
            <person name="Lang B.F."/>
            <person name="Lipzen A."/>
            <person name="O'Donnell K."/>
            <person name="Pangilinan J."/>
            <person name="Reynolds N."/>
            <person name="Sandor L."/>
            <person name="Smith M.W."/>
            <person name="Tsang A."/>
            <person name="Grigoriev I.V."/>
            <person name="Stajich J.E."/>
            <person name="Spatafora J.W."/>
        </authorList>
    </citation>
    <scope>NUCLEOTIDE SEQUENCE</scope>
    <source>
        <strain evidence="2">RSA 2281</strain>
    </source>
</reference>
<evidence type="ECO:0000256" key="1">
    <source>
        <dbReference type="SAM" id="MobiDB-lite"/>
    </source>
</evidence>
<feature type="region of interest" description="Disordered" evidence="1">
    <location>
        <begin position="629"/>
        <end position="650"/>
    </location>
</feature>
<feature type="compositionally biased region" description="Acidic residues" evidence="1">
    <location>
        <begin position="631"/>
        <end position="640"/>
    </location>
</feature>
<proteinExistence type="predicted"/>
<dbReference type="GO" id="GO:0005634">
    <property type="term" value="C:nucleus"/>
    <property type="evidence" value="ECO:0007669"/>
    <property type="project" value="TreeGrafter"/>
</dbReference>
<dbReference type="Proteomes" id="UP001209540">
    <property type="component" value="Unassembled WGS sequence"/>
</dbReference>
<dbReference type="AlphaFoldDB" id="A0AAD5K8A8"/>
<feature type="compositionally biased region" description="Basic and acidic residues" evidence="1">
    <location>
        <begin position="641"/>
        <end position="650"/>
    </location>
</feature>
<reference evidence="2" key="1">
    <citation type="journal article" date="2022" name="IScience">
        <title>Evolution of zygomycete secretomes and the origins of terrestrial fungal ecologies.</title>
        <authorList>
            <person name="Chang Y."/>
            <person name="Wang Y."/>
            <person name="Mondo S."/>
            <person name="Ahrendt S."/>
            <person name="Andreopoulos W."/>
            <person name="Barry K."/>
            <person name="Beard J."/>
            <person name="Benny G.L."/>
            <person name="Blankenship S."/>
            <person name="Bonito G."/>
            <person name="Cuomo C."/>
            <person name="Desiro A."/>
            <person name="Gervers K.A."/>
            <person name="Hundley H."/>
            <person name="Kuo A."/>
            <person name="LaButti K."/>
            <person name="Lang B.F."/>
            <person name="Lipzen A."/>
            <person name="O'Donnell K."/>
            <person name="Pangilinan J."/>
            <person name="Reynolds N."/>
            <person name="Sandor L."/>
            <person name="Smith M.E."/>
            <person name="Tsang A."/>
            <person name="Grigoriev I.V."/>
            <person name="Stajich J.E."/>
            <person name="Spatafora J.W."/>
        </authorList>
    </citation>
    <scope>NUCLEOTIDE SEQUENCE</scope>
    <source>
        <strain evidence="2">RSA 2281</strain>
    </source>
</reference>
<evidence type="ECO:0000313" key="2">
    <source>
        <dbReference type="EMBL" id="KAI9260746.1"/>
    </source>
</evidence>
<comment type="caution">
    <text evidence="2">The sequence shown here is derived from an EMBL/GenBank/DDBJ whole genome shotgun (WGS) entry which is preliminary data.</text>
</comment>
<feature type="region of interest" description="Disordered" evidence="1">
    <location>
        <begin position="540"/>
        <end position="563"/>
    </location>
</feature>
<gene>
    <name evidence="2" type="ORF">BDA99DRAFT_560805</name>
</gene>
<sequence length="650" mass="74324">MDTLQDVFEGATTIEENAIHFSVFFPTVSDLNTMIDRVQELLAMIRSLIQPYTNNYLWQKDQFHLVMVHDESKDPSYPYVHGITRFGDCIHDEWFIVFLLRLITEKIPDTVATLYDNDGDVLLIEAAMHLPEWLDPSNSQHRVGLYQGQVHIIPMPRTPADLIQVPATELTQTRAIDIIRNPRIETLAEKSIQESIQARQVTQDERHHAKCTLPSHAAFVLLQQPQLLPLAVEAFYLRDPIGLKACSKMQQFPPIDSVTTTITFTKTTYAQTVSQKFYPPKPFRLPPPSNKRSFAMAELGMKVACGLEMLYHQQQEQSINNDNRDVSEDPKYKQFLARLTRLGYFRQERPGSKLYRALEQQAQQQYRELRSDIDDPETFSGSQLFSNPHQTIDDILSNYSEKSLDELLKANPDIQDSDDWMHVDPQQLEDLLNQRMGQMQSGVMADIEREINNEQEQEPNVDLDKMMSQFEKFIEGSKSGLDGVNFPGEEEDDDGDESENDDEYEGDEDVDASLSFDTERFMNILTSVLGPTPAVYDPLVSKQHQQHTIPKKEQGDDDEEGEDIIKQMDEEIYAQDKITASFAKENEDEDAPVDINLNLVKNILESYKSQQGLPGPAGNILGQFGIVLPADQEEEEEEEPTHDNKNVHKK</sequence>
<feature type="region of interest" description="Disordered" evidence="1">
    <location>
        <begin position="477"/>
        <end position="508"/>
    </location>
</feature>
<protein>
    <submittedName>
        <fullName evidence="2">SGT1 protein-domain-containing protein</fullName>
    </submittedName>
</protein>
<dbReference type="EMBL" id="JAIXMP010000016">
    <property type="protein sequence ID" value="KAI9260746.1"/>
    <property type="molecule type" value="Genomic_DNA"/>
</dbReference>
<dbReference type="Pfam" id="PF07093">
    <property type="entry name" value="SGT1"/>
    <property type="match status" value="1"/>
</dbReference>
<evidence type="ECO:0000313" key="3">
    <source>
        <dbReference type="Proteomes" id="UP001209540"/>
    </source>
</evidence>
<keyword evidence="3" id="KW-1185">Reference proteome</keyword>
<feature type="compositionally biased region" description="Acidic residues" evidence="1">
    <location>
        <begin position="488"/>
        <end position="508"/>
    </location>
</feature>
<dbReference type="PANTHER" id="PTHR13060">
    <property type="entry name" value="SGT1 PROTEIN HSGT1 SUPPRESSOR OF GCR2"/>
    <property type="match status" value="1"/>
</dbReference>
<name>A0AAD5K8A8_9FUNG</name>
<dbReference type="InterPro" id="IPR010770">
    <property type="entry name" value="Ecd"/>
</dbReference>